<feature type="transmembrane region" description="Helical" evidence="1">
    <location>
        <begin position="181"/>
        <end position="199"/>
    </location>
</feature>
<keyword evidence="1" id="KW-0472">Membrane</keyword>
<evidence type="ECO:0008006" key="4">
    <source>
        <dbReference type="Google" id="ProtNLM"/>
    </source>
</evidence>
<feature type="transmembrane region" description="Helical" evidence="1">
    <location>
        <begin position="21"/>
        <end position="40"/>
    </location>
</feature>
<reference evidence="2 3" key="1">
    <citation type="submission" date="2019-02" db="EMBL/GenBank/DDBJ databases">
        <title>Genomic Encyclopedia of Type Strains, Phase IV (KMG-IV): sequencing the most valuable type-strain genomes for metagenomic binning, comparative biology and taxonomic classification.</title>
        <authorList>
            <person name="Goeker M."/>
        </authorList>
    </citation>
    <scope>NUCLEOTIDE SEQUENCE [LARGE SCALE GENOMIC DNA]</scope>
    <source>
        <strain evidence="2 3">DSM 29486</strain>
    </source>
</reference>
<dbReference type="Proteomes" id="UP000292927">
    <property type="component" value="Unassembled WGS sequence"/>
</dbReference>
<keyword evidence="1" id="KW-0812">Transmembrane</keyword>
<sequence length="288" mass="33515">MEHKRHAVWATARTEYIKWVTDPRMILVAVLLIFFYQTAVSPLMEMAVEMGEKLNVLEPFIAVANSPLLMLLIPLVFITLISDFPRTDGNTVFFIHRIGRTSWMWGQMLFVLMAMGSYIAVIFLGTTLPALFQSQWGMEWSLTVRQYYLNFPEKSGSFAAQLITARLYNQVQPLPAVLQTYLMQVLYLMLFALILLWFWLQKKKGVGIFAVIFLVGIGTAFSLLEGKLMWIFPMAHTNVWLHYTALLREPLCPFWCSYLYFAVPILLLSLWNIWLVRRYNFLSITEIE</sequence>
<dbReference type="EMBL" id="SGXF01000001">
    <property type="protein sequence ID" value="RZT01939.1"/>
    <property type="molecule type" value="Genomic_DNA"/>
</dbReference>
<accession>A0A4Q7PM13</accession>
<keyword evidence="3" id="KW-1185">Reference proteome</keyword>
<feature type="transmembrane region" description="Helical" evidence="1">
    <location>
        <begin position="103"/>
        <end position="132"/>
    </location>
</feature>
<feature type="transmembrane region" description="Helical" evidence="1">
    <location>
        <begin position="206"/>
        <end position="224"/>
    </location>
</feature>
<dbReference type="OrthoDB" id="1822563at2"/>
<organism evidence="2 3">
    <name type="scientific">Cuneatibacter caecimuris</name>
    <dbReference type="NCBI Taxonomy" id="1796618"/>
    <lineage>
        <taxon>Bacteria</taxon>
        <taxon>Bacillati</taxon>
        <taxon>Bacillota</taxon>
        <taxon>Clostridia</taxon>
        <taxon>Lachnospirales</taxon>
        <taxon>Lachnospiraceae</taxon>
        <taxon>Cuneatibacter</taxon>
    </lineage>
</organism>
<dbReference type="RefSeq" id="WP_130431885.1">
    <property type="nucleotide sequence ID" value="NZ_SGXF01000001.1"/>
</dbReference>
<evidence type="ECO:0000256" key="1">
    <source>
        <dbReference type="SAM" id="Phobius"/>
    </source>
</evidence>
<evidence type="ECO:0000313" key="2">
    <source>
        <dbReference type="EMBL" id="RZT01939.1"/>
    </source>
</evidence>
<keyword evidence="1" id="KW-1133">Transmembrane helix</keyword>
<protein>
    <recommendedName>
        <fullName evidence="4">ABC-2 type transport system permease protein</fullName>
    </recommendedName>
</protein>
<evidence type="ECO:0000313" key="3">
    <source>
        <dbReference type="Proteomes" id="UP000292927"/>
    </source>
</evidence>
<proteinExistence type="predicted"/>
<name>A0A4Q7PM13_9FIRM</name>
<gene>
    <name evidence="2" type="ORF">EV209_0039</name>
</gene>
<feature type="transmembrane region" description="Helical" evidence="1">
    <location>
        <begin position="60"/>
        <end position="82"/>
    </location>
</feature>
<dbReference type="AlphaFoldDB" id="A0A4Q7PM13"/>
<feature type="transmembrane region" description="Helical" evidence="1">
    <location>
        <begin position="258"/>
        <end position="276"/>
    </location>
</feature>
<comment type="caution">
    <text evidence="2">The sequence shown here is derived from an EMBL/GenBank/DDBJ whole genome shotgun (WGS) entry which is preliminary data.</text>
</comment>